<organism evidence="1 2">
    <name type="scientific">Catharanthus roseus</name>
    <name type="common">Madagascar periwinkle</name>
    <name type="synonym">Vinca rosea</name>
    <dbReference type="NCBI Taxonomy" id="4058"/>
    <lineage>
        <taxon>Eukaryota</taxon>
        <taxon>Viridiplantae</taxon>
        <taxon>Streptophyta</taxon>
        <taxon>Embryophyta</taxon>
        <taxon>Tracheophyta</taxon>
        <taxon>Spermatophyta</taxon>
        <taxon>Magnoliopsida</taxon>
        <taxon>eudicotyledons</taxon>
        <taxon>Gunneridae</taxon>
        <taxon>Pentapetalae</taxon>
        <taxon>asterids</taxon>
        <taxon>lamiids</taxon>
        <taxon>Gentianales</taxon>
        <taxon>Apocynaceae</taxon>
        <taxon>Rauvolfioideae</taxon>
        <taxon>Vinceae</taxon>
        <taxon>Catharanthinae</taxon>
        <taxon>Catharanthus</taxon>
    </lineage>
</organism>
<accession>A0ACC0CFI2</accession>
<evidence type="ECO:0000313" key="1">
    <source>
        <dbReference type="EMBL" id="KAI5683706.1"/>
    </source>
</evidence>
<name>A0ACC0CFI2_CATRO</name>
<gene>
    <name evidence="1" type="ORF">M9H77_04934</name>
</gene>
<proteinExistence type="predicted"/>
<reference evidence="2" key="1">
    <citation type="journal article" date="2023" name="Nat. Plants">
        <title>Single-cell RNA sequencing provides a high-resolution roadmap for understanding the multicellular compartmentation of specialized metabolism.</title>
        <authorList>
            <person name="Sun S."/>
            <person name="Shen X."/>
            <person name="Li Y."/>
            <person name="Li Y."/>
            <person name="Wang S."/>
            <person name="Li R."/>
            <person name="Zhang H."/>
            <person name="Shen G."/>
            <person name="Guo B."/>
            <person name="Wei J."/>
            <person name="Xu J."/>
            <person name="St-Pierre B."/>
            <person name="Chen S."/>
            <person name="Sun C."/>
        </authorList>
    </citation>
    <scope>NUCLEOTIDE SEQUENCE [LARGE SCALE GENOMIC DNA]</scope>
</reference>
<comment type="caution">
    <text evidence="1">The sequence shown here is derived from an EMBL/GenBank/DDBJ whole genome shotgun (WGS) entry which is preliminary data.</text>
</comment>
<evidence type="ECO:0000313" key="2">
    <source>
        <dbReference type="Proteomes" id="UP001060085"/>
    </source>
</evidence>
<keyword evidence="2" id="KW-1185">Reference proteome</keyword>
<protein>
    <submittedName>
        <fullName evidence="1">Uncharacterized protein</fullName>
    </submittedName>
</protein>
<sequence>MYKCIRMVLCTGIPTFKENDYVILWRVNPLERGRNNVEGLAQSVLCHTLHHALRYWSQDGPSRCPRICSLVLCDLRVRWLWNRVLVRCLAGTYYGMSELVSDDLVMGSGLYPWSATFA</sequence>
<dbReference type="Proteomes" id="UP001060085">
    <property type="component" value="Linkage Group LG01"/>
</dbReference>
<dbReference type="EMBL" id="CM044701">
    <property type="protein sequence ID" value="KAI5683706.1"/>
    <property type="molecule type" value="Genomic_DNA"/>
</dbReference>